<evidence type="ECO:0000256" key="12">
    <source>
        <dbReference type="RuleBase" id="RU003357"/>
    </source>
</evidence>
<dbReference type="InterPro" id="IPR036942">
    <property type="entry name" value="Beta-barrel_TonB_sf"/>
</dbReference>
<dbReference type="AlphaFoldDB" id="A0A0R0C8B2"/>
<feature type="chain" id="PRO_5006393676" evidence="13">
    <location>
        <begin position="32"/>
        <end position="776"/>
    </location>
</feature>
<evidence type="ECO:0000256" key="8">
    <source>
        <dbReference type="ARBA" id="ARBA00023077"/>
    </source>
</evidence>
<keyword evidence="13" id="KW-0732">Signal</keyword>
<evidence type="ECO:0000259" key="15">
    <source>
        <dbReference type="Pfam" id="PF07715"/>
    </source>
</evidence>
<evidence type="ECO:0000256" key="4">
    <source>
        <dbReference type="ARBA" id="ARBA00022496"/>
    </source>
</evidence>
<gene>
    <name evidence="16" type="ORF">ABB27_14425</name>
</gene>
<keyword evidence="2 11" id="KW-0813">Transport</keyword>
<evidence type="ECO:0000256" key="11">
    <source>
        <dbReference type="PROSITE-ProRule" id="PRU01360"/>
    </source>
</evidence>
<dbReference type="Gene3D" id="2.40.170.20">
    <property type="entry name" value="TonB-dependent receptor, beta-barrel domain"/>
    <property type="match status" value="1"/>
</dbReference>
<keyword evidence="16" id="KW-0675">Receptor</keyword>
<dbReference type="PANTHER" id="PTHR32552">
    <property type="entry name" value="FERRICHROME IRON RECEPTOR-RELATED"/>
    <property type="match status" value="1"/>
</dbReference>
<keyword evidence="8 12" id="KW-0798">TonB box</keyword>
<dbReference type="InterPro" id="IPR000531">
    <property type="entry name" value="Beta-barrel_TonB"/>
</dbReference>
<evidence type="ECO:0000256" key="2">
    <source>
        <dbReference type="ARBA" id="ARBA00022448"/>
    </source>
</evidence>
<name>A0A0R0C8B2_9GAMM</name>
<comment type="caution">
    <text evidence="16">The sequence shown here is derived from an EMBL/GenBank/DDBJ whole genome shotgun (WGS) entry which is preliminary data.</text>
</comment>
<sequence>MSPTRTARRRLPAAHPLFVAVLAVLPFTAAAQDATTAQKEASTLDAVKVTAARKVENIQDVPVSISTVSGEKLDALASGGTDVRYLSGRVPSLNIESSFGRAFPRFYIRGYGNTDFRLNTSQPVSLVYDDIVQENPILKGFPIFDVEQVEVLRGPQGSLFGRNTPAGVVKFDSVRPSQEFEGYGKVGYGSDNLWNVEAAVGGALSARWSARVSALYQRRDDWVKNTGPGPNDGLEGYDESAVRAQFLYEGDTFEALLGAHKRHLNGTARLFRGNIFKKGSNDFVPGFDENKVSIDGLNHSELDSSGANARLSWDLGNFKLSSITGYETVDTFSVGDIDGTSGPYFTADVPFASETADGIPSHSQWTQELRLESQNEGPLNWQTGLFYFKEDYDVDSVSYDTTNGSKQDGFQRINQTNDAWAVFGGLTFQATDKLELRAGARYTIDKKDLTVKDYWNTGFSPCIAPTLTNPPGIAKCDLAGLLAAQQAAFAAGDAVDPYLSASTKDKKFNWDFSATYAVNDTVNVYGRVATGFRGSSIQSAGAFNEKTVADPETVLSFEAGVKADFWDNRARLNASVYHYRVKDQQLTAVGGSTGNANILLNADKSVGKGFELDLQAYLTDNLLVTLGSGYNHTEIKDADLSVAGCFSCTVTNPLDANGKVLINGNSLPQAPEWTHNMTARWSLPLADGTQLYVFTDWAYRSEVNFFLYQSKEFTGKSLLEGGLRVGYQWNDGDYDVALYGRNITNQIRATGGIDFNNLTGFINEPRLWGVEFKTRF</sequence>
<reference evidence="16 17" key="1">
    <citation type="submission" date="2015-05" db="EMBL/GenBank/DDBJ databases">
        <title>Genome sequencing and analysis of members of genus Stenotrophomonas.</title>
        <authorList>
            <person name="Patil P.P."/>
            <person name="Midha S."/>
            <person name="Patil P.B."/>
        </authorList>
    </citation>
    <scope>NUCLEOTIDE SEQUENCE [LARGE SCALE GENOMIC DNA]</scope>
    <source>
        <strain evidence="16 17">DSM 18941</strain>
    </source>
</reference>
<keyword evidence="5 11" id="KW-0812">Transmembrane</keyword>
<evidence type="ECO:0000259" key="14">
    <source>
        <dbReference type="Pfam" id="PF00593"/>
    </source>
</evidence>
<accession>A0A0R0C8B2</accession>
<evidence type="ECO:0000256" key="5">
    <source>
        <dbReference type="ARBA" id="ARBA00022692"/>
    </source>
</evidence>
<keyword evidence="7" id="KW-0406">Ion transport</keyword>
<feature type="domain" description="TonB-dependent receptor-like beta-barrel" evidence="14">
    <location>
        <begin position="287"/>
        <end position="743"/>
    </location>
</feature>
<dbReference type="Proteomes" id="UP000051863">
    <property type="component" value="Unassembled WGS sequence"/>
</dbReference>
<dbReference type="SUPFAM" id="SSF56935">
    <property type="entry name" value="Porins"/>
    <property type="match status" value="1"/>
</dbReference>
<feature type="signal peptide" evidence="13">
    <location>
        <begin position="1"/>
        <end position="31"/>
    </location>
</feature>
<evidence type="ECO:0000256" key="13">
    <source>
        <dbReference type="SAM" id="SignalP"/>
    </source>
</evidence>
<evidence type="ECO:0000256" key="6">
    <source>
        <dbReference type="ARBA" id="ARBA00023004"/>
    </source>
</evidence>
<keyword evidence="6" id="KW-0408">Iron</keyword>
<dbReference type="InterPro" id="IPR039426">
    <property type="entry name" value="TonB-dep_rcpt-like"/>
</dbReference>
<keyword evidence="10 11" id="KW-0998">Cell outer membrane</keyword>
<evidence type="ECO:0000313" key="17">
    <source>
        <dbReference type="Proteomes" id="UP000051863"/>
    </source>
</evidence>
<keyword evidence="3 11" id="KW-1134">Transmembrane beta strand</keyword>
<dbReference type="EMBL" id="LDJJ01000050">
    <property type="protein sequence ID" value="KRG65884.1"/>
    <property type="molecule type" value="Genomic_DNA"/>
</dbReference>
<feature type="domain" description="TonB-dependent receptor plug" evidence="15">
    <location>
        <begin position="58"/>
        <end position="168"/>
    </location>
</feature>
<keyword evidence="9 11" id="KW-0472">Membrane</keyword>
<evidence type="ECO:0000256" key="3">
    <source>
        <dbReference type="ARBA" id="ARBA00022452"/>
    </source>
</evidence>
<evidence type="ECO:0000256" key="9">
    <source>
        <dbReference type="ARBA" id="ARBA00023136"/>
    </source>
</evidence>
<dbReference type="RefSeq" id="WP_057629473.1">
    <property type="nucleotide sequence ID" value="NZ_LDJJ01000050.1"/>
</dbReference>
<dbReference type="GO" id="GO:0009279">
    <property type="term" value="C:cell outer membrane"/>
    <property type="evidence" value="ECO:0007669"/>
    <property type="project" value="UniProtKB-SubCell"/>
</dbReference>
<dbReference type="Pfam" id="PF00593">
    <property type="entry name" value="TonB_dep_Rec_b-barrel"/>
    <property type="match status" value="1"/>
</dbReference>
<dbReference type="PANTHER" id="PTHR32552:SF81">
    <property type="entry name" value="TONB-DEPENDENT OUTER MEMBRANE RECEPTOR"/>
    <property type="match status" value="1"/>
</dbReference>
<evidence type="ECO:0000256" key="10">
    <source>
        <dbReference type="ARBA" id="ARBA00023237"/>
    </source>
</evidence>
<protein>
    <submittedName>
        <fullName evidence="16">TonB-dependent receptor</fullName>
    </submittedName>
</protein>
<dbReference type="InterPro" id="IPR012910">
    <property type="entry name" value="Plug_dom"/>
</dbReference>
<dbReference type="GO" id="GO:0006826">
    <property type="term" value="P:iron ion transport"/>
    <property type="evidence" value="ECO:0007669"/>
    <property type="project" value="UniProtKB-KW"/>
</dbReference>
<dbReference type="Pfam" id="PF07715">
    <property type="entry name" value="Plug"/>
    <property type="match status" value="1"/>
</dbReference>
<comment type="subcellular location">
    <subcellularLocation>
        <location evidence="1 11">Cell outer membrane</location>
        <topology evidence="1 11">Multi-pass membrane protein</topology>
    </subcellularLocation>
</comment>
<organism evidence="16 17">
    <name type="scientific">Stenotrophomonas terrae</name>
    <dbReference type="NCBI Taxonomy" id="405446"/>
    <lineage>
        <taxon>Bacteria</taxon>
        <taxon>Pseudomonadati</taxon>
        <taxon>Pseudomonadota</taxon>
        <taxon>Gammaproteobacteria</taxon>
        <taxon>Lysobacterales</taxon>
        <taxon>Lysobacteraceae</taxon>
        <taxon>Stenotrophomonas</taxon>
    </lineage>
</organism>
<evidence type="ECO:0000256" key="1">
    <source>
        <dbReference type="ARBA" id="ARBA00004571"/>
    </source>
</evidence>
<dbReference type="PROSITE" id="PS52016">
    <property type="entry name" value="TONB_DEPENDENT_REC_3"/>
    <property type="match status" value="1"/>
</dbReference>
<evidence type="ECO:0000313" key="16">
    <source>
        <dbReference type="EMBL" id="KRG65884.1"/>
    </source>
</evidence>
<keyword evidence="17" id="KW-1185">Reference proteome</keyword>
<evidence type="ECO:0000256" key="7">
    <source>
        <dbReference type="ARBA" id="ARBA00023065"/>
    </source>
</evidence>
<dbReference type="OrthoDB" id="127311at2"/>
<proteinExistence type="inferred from homology"/>
<dbReference type="PATRIC" id="fig|405446.3.peg.2630"/>
<comment type="similarity">
    <text evidence="11 12">Belongs to the TonB-dependent receptor family.</text>
</comment>
<keyword evidence="4" id="KW-0410">Iron transport</keyword>